<keyword evidence="1" id="KW-1133">Transmembrane helix</keyword>
<evidence type="ECO:0000313" key="2">
    <source>
        <dbReference type="EMBL" id="SFK61628.1"/>
    </source>
</evidence>
<feature type="transmembrane region" description="Helical" evidence="1">
    <location>
        <begin position="53"/>
        <end position="77"/>
    </location>
</feature>
<keyword evidence="1" id="KW-0812">Transmembrane</keyword>
<keyword evidence="3" id="KW-1185">Reference proteome</keyword>
<proteinExistence type="predicted"/>
<organism evidence="2 3">
    <name type="scientific">Rhodanobacter glycinis</name>
    <dbReference type="NCBI Taxonomy" id="582702"/>
    <lineage>
        <taxon>Bacteria</taxon>
        <taxon>Pseudomonadati</taxon>
        <taxon>Pseudomonadota</taxon>
        <taxon>Gammaproteobacteria</taxon>
        <taxon>Lysobacterales</taxon>
        <taxon>Rhodanobacteraceae</taxon>
        <taxon>Rhodanobacter</taxon>
    </lineage>
</organism>
<reference evidence="3" key="1">
    <citation type="submission" date="2016-10" db="EMBL/GenBank/DDBJ databases">
        <authorList>
            <person name="Varghese N."/>
            <person name="Submissions S."/>
        </authorList>
    </citation>
    <scope>NUCLEOTIDE SEQUENCE [LARGE SCALE GENOMIC DNA]</scope>
    <source>
        <strain evidence="3">MO64</strain>
    </source>
</reference>
<feature type="transmembrane region" description="Helical" evidence="1">
    <location>
        <begin position="153"/>
        <end position="174"/>
    </location>
</feature>
<evidence type="ECO:0008006" key="4">
    <source>
        <dbReference type="Google" id="ProtNLM"/>
    </source>
</evidence>
<evidence type="ECO:0000313" key="3">
    <source>
        <dbReference type="Proteomes" id="UP000198725"/>
    </source>
</evidence>
<dbReference type="Proteomes" id="UP000198725">
    <property type="component" value="Unassembled WGS sequence"/>
</dbReference>
<feature type="transmembrane region" description="Helical" evidence="1">
    <location>
        <begin position="98"/>
        <end position="117"/>
    </location>
</feature>
<gene>
    <name evidence="2" type="ORF">SAMN05192579_104200</name>
</gene>
<dbReference type="AlphaFoldDB" id="A0A1I4AYI2"/>
<feature type="transmembrane region" description="Helical" evidence="1">
    <location>
        <begin position="29"/>
        <end position="47"/>
    </location>
</feature>
<feature type="transmembrane region" description="Helical" evidence="1">
    <location>
        <begin position="194"/>
        <end position="212"/>
    </location>
</feature>
<protein>
    <recommendedName>
        <fullName evidence="4">DUF2189 domain-containing protein</fullName>
    </recommendedName>
</protein>
<name>A0A1I4AYI2_9GAMM</name>
<feature type="transmembrane region" description="Helical" evidence="1">
    <location>
        <begin position="217"/>
        <end position="236"/>
    </location>
</feature>
<sequence>MSAVPQSLPVAMSLPASRGLRWCVDGLHLWWRAPITLLLLCFVPLLVESVLQLIPWMGVTLSKLVVPIVLMGILLGLDELARGGRLRWSCLLDALHRRRFLPLLVLAAMWGMGVFAVQQGVAWAVYGWPALDAVGLGHVMAHRGLMTMTFERVLLMSGILPSVLLWLAPCLFVLDGLSPWQSVCASVRTVLRFAAPFGVFLLVNLAVFALMLSVHWAFALVLLIGPWSVACTYAVWREVRAMVPAPMAMD</sequence>
<dbReference type="EMBL" id="FOSR01000004">
    <property type="protein sequence ID" value="SFK61628.1"/>
    <property type="molecule type" value="Genomic_DNA"/>
</dbReference>
<keyword evidence="1" id="KW-0472">Membrane</keyword>
<dbReference type="RefSeq" id="WP_139201705.1">
    <property type="nucleotide sequence ID" value="NZ_FOSR01000004.1"/>
</dbReference>
<evidence type="ECO:0000256" key="1">
    <source>
        <dbReference type="SAM" id="Phobius"/>
    </source>
</evidence>
<accession>A0A1I4AYI2</accession>